<feature type="region of interest" description="Disordered" evidence="4">
    <location>
        <begin position="210"/>
        <end position="240"/>
    </location>
</feature>
<reference evidence="6 7" key="1">
    <citation type="submission" date="2016-06" db="EMBL/GenBank/DDBJ databases">
        <title>Evolution of pathogenesis and genome organization in the Tremellales.</title>
        <authorList>
            <person name="Cuomo C."/>
            <person name="Litvintseva A."/>
            <person name="Heitman J."/>
            <person name="Chen Y."/>
            <person name="Sun S."/>
            <person name="Springer D."/>
            <person name="Dromer F."/>
            <person name="Young S."/>
            <person name="Zeng Q."/>
            <person name="Chapman S."/>
            <person name="Gujja S."/>
            <person name="Saif S."/>
            <person name="Birren B."/>
        </authorList>
    </citation>
    <scope>NUCLEOTIDE SEQUENCE [LARGE SCALE GENOMIC DNA]</scope>
    <source>
        <strain evidence="6 7">ATCC 28783</strain>
    </source>
</reference>
<dbReference type="PROSITE" id="PS50084">
    <property type="entry name" value="KH_TYPE_1"/>
    <property type="match status" value="8"/>
</dbReference>
<dbReference type="SUPFAM" id="SSF54791">
    <property type="entry name" value="Eukaryotic type KH-domain (KH-domain type I)"/>
    <property type="match status" value="8"/>
</dbReference>
<feature type="domain" description="K Homology" evidence="5">
    <location>
        <begin position="591"/>
        <end position="663"/>
    </location>
</feature>
<dbReference type="CDD" id="cd00105">
    <property type="entry name" value="KH-I"/>
    <property type="match status" value="1"/>
</dbReference>
<feature type="domain" description="K Homology" evidence="5">
    <location>
        <begin position="1194"/>
        <end position="1259"/>
    </location>
</feature>
<dbReference type="PANTHER" id="PTHR10627:SF31">
    <property type="entry name" value="DODECA-SATELLITE-BINDING PROTEIN 1, ISOFORM A"/>
    <property type="match status" value="1"/>
</dbReference>
<dbReference type="VEuPathDB" id="FungiDB:TREMEDRAFT_70623"/>
<evidence type="ECO:0000259" key="5">
    <source>
        <dbReference type="SMART" id="SM00322"/>
    </source>
</evidence>
<dbReference type="InterPro" id="IPR004088">
    <property type="entry name" value="KH_dom_type_1"/>
</dbReference>
<proteinExistence type="predicted"/>
<name>A0A4Q1BRC9_TREME</name>
<dbReference type="CDD" id="cd22408">
    <property type="entry name" value="KH-I_Vigilin_rpt4"/>
    <property type="match status" value="1"/>
</dbReference>
<evidence type="ECO:0000313" key="7">
    <source>
        <dbReference type="Proteomes" id="UP000289152"/>
    </source>
</evidence>
<dbReference type="OrthoDB" id="10027144at2759"/>
<feature type="domain" description="K Homology" evidence="5">
    <location>
        <begin position="897"/>
        <end position="975"/>
    </location>
</feature>
<feature type="domain" description="K Homology" evidence="5">
    <location>
        <begin position="502"/>
        <end position="576"/>
    </location>
</feature>
<evidence type="ECO:0000313" key="6">
    <source>
        <dbReference type="EMBL" id="RXK40531.1"/>
    </source>
</evidence>
<dbReference type="GO" id="GO:0005737">
    <property type="term" value="C:cytoplasm"/>
    <property type="evidence" value="ECO:0007669"/>
    <property type="project" value="TreeGrafter"/>
</dbReference>
<evidence type="ECO:0000256" key="1">
    <source>
        <dbReference type="ARBA" id="ARBA00022737"/>
    </source>
</evidence>
<dbReference type="InParanoid" id="A0A4Q1BRC9"/>
<dbReference type="InterPro" id="IPR004087">
    <property type="entry name" value="KH_dom"/>
</dbReference>
<dbReference type="SMART" id="SM00322">
    <property type="entry name" value="KH"/>
    <property type="match status" value="10"/>
</dbReference>
<dbReference type="FunCoup" id="A0A4Q1BRC9">
    <property type="interactions" value="208"/>
</dbReference>
<feature type="domain" description="K Homology" evidence="5">
    <location>
        <begin position="825"/>
        <end position="893"/>
    </location>
</feature>
<feature type="domain" description="K Homology" evidence="5">
    <location>
        <begin position="750"/>
        <end position="820"/>
    </location>
</feature>
<organism evidence="6 7">
    <name type="scientific">Tremella mesenterica</name>
    <name type="common">Jelly fungus</name>
    <dbReference type="NCBI Taxonomy" id="5217"/>
    <lineage>
        <taxon>Eukaryota</taxon>
        <taxon>Fungi</taxon>
        <taxon>Dikarya</taxon>
        <taxon>Basidiomycota</taxon>
        <taxon>Agaricomycotina</taxon>
        <taxon>Tremellomycetes</taxon>
        <taxon>Tremellales</taxon>
        <taxon>Tremellaceae</taxon>
        <taxon>Tremella</taxon>
    </lineage>
</organism>
<dbReference type="Pfam" id="PF00013">
    <property type="entry name" value="KH_1"/>
    <property type="match status" value="7"/>
</dbReference>
<evidence type="ECO:0000256" key="4">
    <source>
        <dbReference type="SAM" id="MobiDB-lite"/>
    </source>
</evidence>
<keyword evidence="1" id="KW-0677">Repeat</keyword>
<feature type="domain" description="K Homology" evidence="5">
    <location>
        <begin position="171"/>
        <end position="257"/>
    </location>
</feature>
<feature type="domain" description="K Homology" evidence="5">
    <location>
        <begin position="672"/>
        <end position="746"/>
    </location>
</feature>
<keyword evidence="7" id="KW-1185">Reference proteome</keyword>
<feature type="region of interest" description="Disordered" evidence="4">
    <location>
        <begin position="1065"/>
        <end position="1084"/>
    </location>
</feature>
<feature type="coiled-coil region" evidence="3">
    <location>
        <begin position="328"/>
        <end position="355"/>
    </location>
</feature>
<dbReference type="Pfam" id="PF22952">
    <property type="entry name" value="KH_11"/>
    <property type="match status" value="1"/>
</dbReference>
<dbReference type="AlphaFoldDB" id="A0A4Q1BRC9"/>
<protein>
    <recommendedName>
        <fullName evidence="5">K Homology domain-containing protein</fullName>
    </recommendedName>
</protein>
<evidence type="ECO:0000256" key="3">
    <source>
        <dbReference type="SAM" id="Coils"/>
    </source>
</evidence>
<dbReference type="Proteomes" id="UP000289152">
    <property type="component" value="Unassembled WGS sequence"/>
</dbReference>
<dbReference type="InterPro" id="IPR054548">
    <property type="entry name" value="SCP160-like_KH"/>
</dbReference>
<keyword evidence="3" id="KW-0175">Coiled coil</keyword>
<dbReference type="GO" id="GO:0003729">
    <property type="term" value="F:mRNA binding"/>
    <property type="evidence" value="ECO:0007669"/>
    <property type="project" value="TreeGrafter"/>
</dbReference>
<feature type="region of interest" description="Disordered" evidence="4">
    <location>
        <begin position="1"/>
        <end position="57"/>
    </location>
</feature>
<gene>
    <name evidence="6" type="ORF">M231_02183</name>
</gene>
<dbReference type="PANTHER" id="PTHR10627">
    <property type="entry name" value="SCP160"/>
    <property type="match status" value="1"/>
</dbReference>
<comment type="caution">
    <text evidence="6">The sequence shown here is derived from an EMBL/GenBank/DDBJ whole genome shotgun (WGS) entry which is preliminary data.</text>
</comment>
<evidence type="ECO:0000256" key="2">
    <source>
        <dbReference type="PROSITE-ProRule" id="PRU00117"/>
    </source>
</evidence>
<dbReference type="InterPro" id="IPR036612">
    <property type="entry name" value="KH_dom_type_1_sf"/>
</dbReference>
<feature type="compositionally biased region" description="Acidic residues" evidence="4">
    <location>
        <begin position="221"/>
        <end position="231"/>
    </location>
</feature>
<dbReference type="Gene3D" id="3.30.1370.10">
    <property type="entry name" value="K Homology domain, type 1"/>
    <property type="match status" value="9"/>
</dbReference>
<feature type="compositionally biased region" description="Polar residues" evidence="4">
    <location>
        <begin position="24"/>
        <end position="48"/>
    </location>
</feature>
<accession>A0A4Q1BRC9</accession>
<dbReference type="EMBL" id="SDIL01000017">
    <property type="protein sequence ID" value="RXK40531.1"/>
    <property type="molecule type" value="Genomic_DNA"/>
</dbReference>
<dbReference type="STRING" id="5217.A0A4Q1BRC9"/>
<feature type="domain" description="K Homology" evidence="5">
    <location>
        <begin position="979"/>
        <end position="1064"/>
    </location>
</feature>
<sequence length="1266" mass="135546">MAFTAAELQKRHGLEGAPDPFPTLGSTAPRPTNKPSTPIPVDTSSSDAFPSLGPSAAPQANLVKPAISAWSAKPSTVKSIKGKPPAPGGLGRIGAPTAASHPFTDSFSIPSDDLAPVKVVNETVKKAQEQTGAMVESSTQMKTGLKTFLIRAADQKRLAYARRIIERGISKPVTITVDVPITTLGTIIGPKGATLKSITEATTCKIDIPKRETLPTYEPKEVEDDDEESEEPNVPISISGPSVACSDAKSKILALIANKVSQISTSIKTIPSSYYPFISKHVKTQGLDSEEVKIHIPPPAVWKALEKQGEEDESVSTKDLSIKIKGDREKVKMVVEEINRRYEELNDSLRELKISIPKRQHRFLVGTSAVDILDQTGCIVDLPPVEDPSDQCVIRGPQSSLIPALTLVMDKANAIAVEQVDLVQLHRPNTSDPLSHAKRVLRYLQRINRLRSIADTHGVKVYPPFTASIASGNVVVEVVGEDKGAVGKAKEEVAQAVKSIPPSAVTTLEIDPLVHSILIGKKGSKITTFETAHTVATLFPPASEESSDVALVYTGPLDSLPSDKKARDAKLKELLSSASTALEELAKGAADIKTETLDVDRKWHKFIIGPSGTILNAIIGEDQIVSVRVGSKAGSKEGSDDVIVRGPSTEVERVVEQILKIVEDAKNDDIINGHTVEFNVDKKHVPHLVGAAGGAINKLRESLGVKISFDDIENQKSSKKVMVACKIIGRKEAAEEAERRLKAQIEKLEDETTEVVVIKRAIQPALIGAGGKYAVRLEEKYGVKLSFPRDKDSPKPDEVTIRGGRKGVAAVKAELLEAAAFEAESRQTLTFTIPSKAVAQVVGKGGATINGIKDETGAMIDIDKKGDGETSVTVKGDKQAIAAAKKAVLAVVEEVGDDIQLTVTIDPKYHRSLIGPGGQKIRDLVVACGGPAEGSKQTGMVTFPKAGDEHPDQVRLRGDSKLVQALSTELTKQASILSQTIIIGVPVPSSHHASKIGRGGSALLDLQRKTGTTIHFPASRQYNFVGEISNTSELTNADPKDIVKVIGTKEACEAAAETLRVIPPERAQRNDSRGGRSTPDFPTKTVDIPSKYFHAIANQPTLIRQIRAAGGFLTIPQAPQKVEVKQHMNGNGLAAKTARIDLDAEDEEGEFELRRNYEDGDEGTSSWVVKAKEEDLETAVAVLEAAVEKAKALSHVGLLTGLPRSAFPRIIGSKGATISRLRAETGAEIQVGKDDDLITIYGDETSVVGAKNAILSIVSRPARHQY</sequence>
<feature type="domain" description="K Homology" evidence="5">
    <location>
        <begin position="348"/>
        <end position="413"/>
    </location>
</feature>
<keyword evidence="2" id="KW-0694">RNA-binding</keyword>